<feature type="chain" id="PRO_5008091876" evidence="1">
    <location>
        <begin position="27"/>
        <end position="204"/>
    </location>
</feature>
<proteinExistence type="predicted"/>
<dbReference type="RefSeq" id="WP_068494622.1">
    <property type="nucleotide sequence ID" value="NZ_LWQT01000084.1"/>
</dbReference>
<gene>
    <name evidence="2" type="ORF">A6A04_20445</name>
</gene>
<keyword evidence="3" id="KW-1185">Reference proteome</keyword>
<sequence length="204" mass="23107">MSLHNICTMSLISVFFLMATTATANAQEGVFFTTDKGSAGLVKVAPPPVYPRDPNLPNYYSLGSKPSPPPITYREINDPGYWHREQVAVLGKDSNGMNLHDRGVYCSAQEAKISRFAEISMQWLSDHDLWFSPSFGYISHGIVMSESRDILTYAQVAFRDIRYIKHDGARIQHCDDVAAFAIMRMQKLLEKYPEDPGWVERVRN</sequence>
<dbReference type="EMBL" id="LWQT01000084">
    <property type="protein sequence ID" value="OAN47052.1"/>
    <property type="molecule type" value="Genomic_DNA"/>
</dbReference>
<accession>A0A178ME44</accession>
<evidence type="ECO:0000256" key="1">
    <source>
        <dbReference type="SAM" id="SignalP"/>
    </source>
</evidence>
<organism evidence="2 3">
    <name type="scientific">Paramagnetospirillum marisnigri</name>
    <dbReference type="NCBI Taxonomy" id="1285242"/>
    <lineage>
        <taxon>Bacteria</taxon>
        <taxon>Pseudomonadati</taxon>
        <taxon>Pseudomonadota</taxon>
        <taxon>Alphaproteobacteria</taxon>
        <taxon>Rhodospirillales</taxon>
        <taxon>Magnetospirillaceae</taxon>
        <taxon>Paramagnetospirillum</taxon>
    </lineage>
</organism>
<dbReference type="AlphaFoldDB" id="A0A178ME44"/>
<evidence type="ECO:0000313" key="3">
    <source>
        <dbReference type="Proteomes" id="UP000078428"/>
    </source>
</evidence>
<dbReference type="Proteomes" id="UP000078428">
    <property type="component" value="Unassembled WGS sequence"/>
</dbReference>
<name>A0A178ME44_9PROT</name>
<keyword evidence="1" id="KW-0732">Signal</keyword>
<comment type="caution">
    <text evidence="2">The sequence shown here is derived from an EMBL/GenBank/DDBJ whole genome shotgun (WGS) entry which is preliminary data.</text>
</comment>
<evidence type="ECO:0000313" key="2">
    <source>
        <dbReference type="EMBL" id="OAN47052.1"/>
    </source>
</evidence>
<feature type="signal peptide" evidence="1">
    <location>
        <begin position="1"/>
        <end position="26"/>
    </location>
</feature>
<reference evidence="2 3" key="1">
    <citation type="submission" date="2016-04" db="EMBL/GenBank/DDBJ databases">
        <title>Draft genome sequence of freshwater magnetotactic bacteria Magnetospirillum marisnigri SP-1 and Magnetospirillum moscoviense BB-1.</title>
        <authorList>
            <person name="Koziaeva V."/>
            <person name="Dziuba M.V."/>
            <person name="Ivanov T.M."/>
            <person name="Kuznetsov B."/>
            <person name="Grouzdev D.S."/>
        </authorList>
    </citation>
    <scope>NUCLEOTIDE SEQUENCE [LARGE SCALE GENOMIC DNA]</scope>
    <source>
        <strain evidence="2 3">SP-1</strain>
    </source>
</reference>
<protein>
    <submittedName>
        <fullName evidence="2">Uncharacterized protein</fullName>
    </submittedName>
</protein>